<dbReference type="AlphaFoldDB" id="A0A380S9I0"/>
<dbReference type="Pfam" id="PF01051">
    <property type="entry name" value="Rep3_N"/>
    <property type="match status" value="1"/>
</dbReference>
<gene>
    <name evidence="3" type="primary">pir_2</name>
    <name evidence="3" type="ORF">NCTC10476_03704</name>
</gene>
<evidence type="ECO:0000259" key="2">
    <source>
        <dbReference type="Pfam" id="PF01051"/>
    </source>
</evidence>
<dbReference type="Gene3D" id="1.10.10.10">
    <property type="entry name" value="Winged helix-like DNA-binding domain superfamily/Winged helix DNA-binding domain"/>
    <property type="match status" value="1"/>
</dbReference>
<dbReference type="InterPro" id="IPR036390">
    <property type="entry name" value="WH_DNA-bd_sf"/>
</dbReference>
<dbReference type="GO" id="GO:0003887">
    <property type="term" value="F:DNA-directed DNA polymerase activity"/>
    <property type="evidence" value="ECO:0007669"/>
    <property type="project" value="InterPro"/>
</dbReference>
<sequence>MALAAKRVLFMAIAQVDSKQLIERGQTFVVSANDYASIANVDISVAYKQLKDAGEELQGMTLEIPKSELLPPFQRAGEPLIWKKPVGNGVRLLNLTEYIDYEAGDGFIEINFTRQMEPYICRLKDGYTTQVLLSAVRLSDPNASNLYQLIRKKNKLRND</sequence>
<comment type="similarity">
    <text evidence="1">Belongs to the initiator RepB protein family.</text>
</comment>
<protein>
    <submittedName>
        <fullName evidence="3">Replication initiation protein</fullName>
    </submittedName>
</protein>
<dbReference type="InterPro" id="IPR036388">
    <property type="entry name" value="WH-like_DNA-bd_sf"/>
</dbReference>
<evidence type="ECO:0000313" key="4">
    <source>
        <dbReference type="Proteomes" id="UP000255169"/>
    </source>
</evidence>
<accession>A0A380S9I0</accession>
<proteinExistence type="inferred from homology"/>
<evidence type="ECO:0000313" key="3">
    <source>
        <dbReference type="EMBL" id="SUQ37574.1"/>
    </source>
</evidence>
<organism evidence="3 4">
    <name type="scientific">Yersinia ruckeri</name>
    <dbReference type="NCBI Taxonomy" id="29486"/>
    <lineage>
        <taxon>Bacteria</taxon>
        <taxon>Pseudomonadati</taxon>
        <taxon>Pseudomonadota</taxon>
        <taxon>Gammaproteobacteria</taxon>
        <taxon>Enterobacterales</taxon>
        <taxon>Yersiniaceae</taxon>
        <taxon>Yersinia</taxon>
    </lineage>
</organism>
<dbReference type="GO" id="GO:0006270">
    <property type="term" value="P:DNA replication initiation"/>
    <property type="evidence" value="ECO:0007669"/>
    <property type="project" value="InterPro"/>
</dbReference>
<reference evidence="3 4" key="1">
    <citation type="submission" date="2018-06" db="EMBL/GenBank/DDBJ databases">
        <authorList>
            <consortium name="Pathogen Informatics"/>
            <person name="Doyle S."/>
        </authorList>
    </citation>
    <scope>NUCLEOTIDE SEQUENCE [LARGE SCALE GENOMIC DNA]</scope>
    <source>
        <strain evidence="3 4">NCTC10476</strain>
    </source>
</reference>
<dbReference type="EMBL" id="UHJG01000004">
    <property type="protein sequence ID" value="SUQ37574.1"/>
    <property type="molecule type" value="Genomic_DNA"/>
</dbReference>
<dbReference type="SUPFAM" id="SSF46785">
    <property type="entry name" value="Winged helix' DNA-binding domain"/>
    <property type="match status" value="1"/>
</dbReference>
<dbReference type="InterPro" id="IPR000525">
    <property type="entry name" value="Initiator_Rep_WH1"/>
</dbReference>
<feature type="domain" description="Initiator Rep protein WH1" evidence="2">
    <location>
        <begin position="2"/>
        <end position="150"/>
    </location>
</feature>
<evidence type="ECO:0000256" key="1">
    <source>
        <dbReference type="ARBA" id="ARBA00038283"/>
    </source>
</evidence>
<dbReference type="Proteomes" id="UP000255169">
    <property type="component" value="Unassembled WGS sequence"/>
</dbReference>
<keyword evidence="4" id="KW-1185">Reference proteome</keyword>
<name>A0A380S9I0_YERRU</name>